<organism evidence="13 14">
    <name type="scientific">Trinickia fusca</name>
    <dbReference type="NCBI Taxonomy" id="2419777"/>
    <lineage>
        <taxon>Bacteria</taxon>
        <taxon>Pseudomonadati</taxon>
        <taxon>Pseudomonadota</taxon>
        <taxon>Betaproteobacteria</taxon>
        <taxon>Burkholderiales</taxon>
        <taxon>Burkholderiaceae</taxon>
        <taxon>Trinickia</taxon>
    </lineage>
</organism>
<evidence type="ECO:0000259" key="12">
    <source>
        <dbReference type="Pfam" id="PF26002"/>
    </source>
</evidence>
<evidence type="ECO:0000256" key="8">
    <source>
        <dbReference type="ARBA" id="ARBA00023136"/>
    </source>
</evidence>
<dbReference type="Gene3D" id="2.40.30.170">
    <property type="match status" value="1"/>
</dbReference>
<dbReference type="Gene3D" id="2.40.50.100">
    <property type="match status" value="1"/>
</dbReference>
<evidence type="ECO:0000256" key="4">
    <source>
        <dbReference type="ARBA" id="ARBA00022475"/>
    </source>
</evidence>
<keyword evidence="10" id="KW-0175">Coiled coil</keyword>
<evidence type="ECO:0000256" key="10">
    <source>
        <dbReference type="SAM" id="Coils"/>
    </source>
</evidence>
<dbReference type="EMBL" id="RBZV01000013">
    <property type="protein sequence ID" value="RKP44406.1"/>
    <property type="molecule type" value="Genomic_DNA"/>
</dbReference>
<dbReference type="PRINTS" id="PR01490">
    <property type="entry name" value="RTXTOXIND"/>
</dbReference>
<dbReference type="OrthoDB" id="9775513at2"/>
<evidence type="ECO:0000313" key="13">
    <source>
        <dbReference type="EMBL" id="RKP44406.1"/>
    </source>
</evidence>
<dbReference type="InterPro" id="IPR050739">
    <property type="entry name" value="MFP"/>
</dbReference>
<dbReference type="InterPro" id="IPR058982">
    <property type="entry name" value="Beta-barrel_AprE"/>
</dbReference>
<evidence type="ECO:0000256" key="6">
    <source>
        <dbReference type="ARBA" id="ARBA00022692"/>
    </source>
</evidence>
<dbReference type="NCBIfam" id="TIGR01843">
    <property type="entry name" value="type_I_hlyD"/>
    <property type="match status" value="1"/>
</dbReference>
<dbReference type="InterPro" id="IPR059040">
    <property type="entry name" value="HH_CyaD-like"/>
</dbReference>
<keyword evidence="14" id="KW-1185">Reference proteome</keyword>
<evidence type="ECO:0000256" key="5">
    <source>
        <dbReference type="ARBA" id="ARBA00022519"/>
    </source>
</evidence>
<feature type="domain" description="CyaD-like alpha-helical hairpin" evidence="11">
    <location>
        <begin position="128"/>
        <end position="323"/>
    </location>
</feature>
<dbReference type="RefSeq" id="WP_121281186.1">
    <property type="nucleotide sequence ID" value="NZ_RBZV01000013.1"/>
</dbReference>
<dbReference type="AlphaFoldDB" id="A0A494X7U9"/>
<evidence type="ECO:0000313" key="14">
    <source>
        <dbReference type="Proteomes" id="UP000280434"/>
    </source>
</evidence>
<dbReference type="SUPFAM" id="SSF111369">
    <property type="entry name" value="HlyD-like secretion proteins"/>
    <property type="match status" value="1"/>
</dbReference>
<feature type="coiled-coil region" evidence="10">
    <location>
        <begin position="183"/>
        <end position="217"/>
    </location>
</feature>
<keyword evidence="8" id="KW-0472">Membrane</keyword>
<keyword evidence="5 9" id="KW-0997">Cell inner membrane</keyword>
<dbReference type="InterPro" id="IPR010129">
    <property type="entry name" value="T1SS_HlyD"/>
</dbReference>
<keyword evidence="4 9" id="KW-1003">Cell membrane</keyword>
<dbReference type="Pfam" id="PF25988">
    <property type="entry name" value="HH_CyaD"/>
    <property type="match status" value="1"/>
</dbReference>
<sequence>MNDRFSALYELLKRYGAVFRAAWRVRHELDGERRLAHELAFLPAHLELVETPVHPAPKWTMRALLAFACLTLLWSIFGKLDIVATAKGKLLPNEHVKVVQPLDTGIVRSILVENGQRVKAGQSLVELDVTQAQADVAKTQAARLDAELTVARATAVLAAQAHNVPPKVEPVTGLPAARLDEAQRFADGQYMEYRRKVEELQAELTKRDDELTTTQRQIDKLSQTAPLARERAESYRALVAEQYVSRQDYLEKEQARIEQEQELRVQQSHANELRAAVTEQRRTIEATAAQFRREQLDVMNQAQQQLPQLSAEETKAGQRARRMVLTAPVTGTVQQLAVHTTGGVVTQAQALMEIVPDDTLEVEANLENKDVGFVRPGQDAVVKIDTFPYTRYGYLTGKVAKVPNDATQDRKQGLVYPIRVQLPTNRLRIEGRWVNLAPGMAVTVEVKTGKRRVAEYFLSPLIEYGSESLRER</sequence>
<dbReference type="Pfam" id="PF26002">
    <property type="entry name" value="Beta-barrel_AprE"/>
    <property type="match status" value="1"/>
</dbReference>
<dbReference type="Proteomes" id="UP000280434">
    <property type="component" value="Unassembled WGS sequence"/>
</dbReference>
<proteinExistence type="inferred from homology"/>
<evidence type="ECO:0000256" key="9">
    <source>
        <dbReference type="RuleBase" id="RU365093"/>
    </source>
</evidence>
<evidence type="ECO:0000256" key="1">
    <source>
        <dbReference type="ARBA" id="ARBA00004377"/>
    </source>
</evidence>
<comment type="subcellular location">
    <subcellularLocation>
        <location evidence="1 9">Cell inner membrane</location>
        <topology evidence="1 9">Single-pass membrane protein</topology>
    </subcellularLocation>
</comment>
<protein>
    <recommendedName>
        <fullName evidence="9">Membrane fusion protein (MFP) family protein</fullName>
    </recommendedName>
</protein>
<dbReference type="GO" id="GO:0005886">
    <property type="term" value="C:plasma membrane"/>
    <property type="evidence" value="ECO:0007669"/>
    <property type="project" value="UniProtKB-SubCell"/>
</dbReference>
<evidence type="ECO:0000256" key="7">
    <source>
        <dbReference type="ARBA" id="ARBA00022989"/>
    </source>
</evidence>
<dbReference type="PANTHER" id="PTHR30386:SF26">
    <property type="entry name" value="TRANSPORT PROTEIN COMB"/>
    <property type="match status" value="1"/>
</dbReference>
<comment type="similarity">
    <text evidence="2 9">Belongs to the membrane fusion protein (MFP) (TC 8.A.1) family.</text>
</comment>
<keyword evidence="3 9" id="KW-0813">Transport</keyword>
<name>A0A494X7U9_9BURK</name>
<feature type="domain" description="AprE-like beta-barrel" evidence="12">
    <location>
        <begin position="360"/>
        <end position="449"/>
    </location>
</feature>
<evidence type="ECO:0000259" key="11">
    <source>
        <dbReference type="Pfam" id="PF25988"/>
    </source>
</evidence>
<evidence type="ECO:0000256" key="2">
    <source>
        <dbReference type="ARBA" id="ARBA00009477"/>
    </source>
</evidence>
<gene>
    <name evidence="13" type="ORF">D7S89_23095</name>
</gene>
<accession>A0A494X7U9</accession>
<dbReference type="GO" id="GO:0015031">
    <property type="term" value="P:protein transport"/>
    <property type="evidence" value="ECO:0007669"/>
    <property type="project" value="InterPro"/>
</dbReference>
<keyword evidence="7" id="KW-1133">Transmembrane helix</keyword>
<comment type="caution">
    <text evidence="13">The sequence shown here is derived from an EMBL/GenBank/DDBJ whole genome shotgun (WGS) entry which is preliminary data.</text>
</comment>
<keyword evidence="6" id="KW-0812">Transmembrane</keyword>
<reference evidence="13 14" key="1">
    <citation type="submission" date="2018-10" db="EMBL/GenBank/DDBJ databases">
        <title>Paraburkholderia sp. 7MK8-2, isolated from soil.</title>
        <authorList>
            <person name="Gao Z.-H."/>
            <person name="Qiu L.-H."/>
        </authorList>
    </citation>
    <scope>NUCLEOTIDE SEQUENCE [LARGE SCALE GENOMIC DNA]</scope>
    <source>
        <strain evidence="13 14">7MK8-2</strain>
    </source>
</reference>
<evidence type="ECO:0000256" key="3">
    <source>
        <dbReference type="ARBA" id="ARBA00022448"/>
    </source>
</evidence>
<dbReference type="PANTHER" id="PTHR30386">
    <property type="entry name" value="MEMBRANE FUSION SUBUNIT OF EMRAB-TOLC MULTIDRUG EFFLUX PUMP"/>
    <property type="match status" value="1"/>
</dbReference>